<dbReference type="InterPro" id="IPR050190">
    <property type="entry name" value="UPF0213_domain"/>
</dbReference>
<dbReference type="RefSeq" id="WP_237609300.1">
    <property type="nucleotide sequence ID" value="NZ_JAIRBB010000072.1"/>
</dbReference>
<proteinExistence type="inferred from homology"/>
<accession>A0A9X1UE37</accession>
<protein>
    <submittedName>
        <fullName evidence="3">GIY-YIG nuclease family protein</fullName>
    </submittedName>
</protein>
<evidence type="ECO:0000313" key="4">
    <source>
        <dbReference type="Proteomes" id="UP001139462"/>
    </source>
</evidence>
<dbReference type="SUPFAM" id="SSF82771">
    <property type="entry name" value="GIY-YIG endonuclease"/>
    <property type="match status" value="1"/>
</dbReference>
<dbReference type="PROSITE" id="PS50164">
    <property type="entry name" value="GIY_YIG"/>
    <property type="match status" value="1"/>
</dbReference>
<dbReference type="InterPro" id="IPR035901">
    <property type="entry name" value="GIY-YIG_endonuc_sf"/>
</dbReference>
<dbReference type="AlphaFoldDB" id="A0A9X1UE37"/>
<sequence>SFKWLEMYYVYILYSKEFERMYVGMSKDCTKRLKEHNSGKTQSTKAYIPWEIIHTEEYLTRKEAREREKYLKSAAGRRWRKINLILPHD</sequence>
<feature type="non-terminal residue" evidence="3">
    <location>
        <position position="1"/>
    </location>
</feature>
<feature type="domain" description="GIY-YIG" evidence="2">
    <location>
        <begin position="6"/>
        <end position="83"/>
    </location>
</feature>
<dbReference type="CDD" id="cd10449">
    <property type="entry name" value="GIY-YIG_SLX1_like"/>
    <property type="match status" value="1"/>
</dbReference>
<reference evidence="3" key="1">
    <citation type="submission" date="2021-09" db="EMBL/GenBank/DDBJ databases">
        <title>Genome of Aequorivita sp. strain F64183.</title>
        <authorList>
            <person name="Wang Y."/>
        </authorList>
    </citation>
    <scope>NUCLEOTIDE SEQUENCE</scope>
    <source>
        <strain evidence="3">F64183</strain>
    </source>
</reference>
<organism evidence="3 4">
    <name type="scientific">Aequorivita xiaoshiensis</name>
    <dbReference type="NCBI Taxonomy" id="2874476"/>
    <lineage>
        <taxon>Bacteria</taxon>
        <taxon>Pseudomonadati</taxon>
        <taxon>Bacteroidota</taxon>
        <taxon>Flavobacteriia</taxon>
        <taxon>Flavobacteriales</taxon>
        <taxon>Flavobacteriaceae</taxon>
        <taxon>Aequorivita</taxon>
    </lineage>
</organism>
<dbReference type="Gene3D" id="3.40.1440.10">
    <property type="entry name" value="GIY-YIG endonuclease"/>
    <property type="match status" value="1"/>
</dbReference>
<dbReference type="PANTHER" id="PTHR34477">
    <property type="entry name" value="UPF0213 PROTEIN YHBQ"/>
    <property type="match status" value="1"/>
</dbReference>
<keyword evidence="4" id="KW-1185">Reference proteome</keyword>
<dbReference type="PANTHER" id="PTHR34477:SF1">
    <property type="entry name" value="UPF0213 PROTEIN YHBQ"/>
    <property type="match status" value="1"/>
</dbReference>
<evidence type="ECO:0000256" key="1">
    <source>
        <dbReference type="ARBA" id="ARBA00007435"/>
    </source>
</evidence>
<comment type="caution">
    <text evidence="3">The sequence shown here is derived from an EMBL/GenBank/DDBJ whole genome shotgun (WGS) entry which is preliminary data.</text>
</comment>
<dbReference type="EMBL" id="JAIRBB010000072">
    <property type="protein sequence ID" value="MCG2432241.1"/>
    <property type="molecule type" value="Genomic_DNA"/>
</dbReference>
<name>A0A9X1UE37_9FLAO</name>
<evidence type="ECO:0000313" key="3">
    <source>
        <dbReference type="EMBL" id="MCG2432241.1"/>
    </source>
</evidence>
<dbReference type="Pfam" id="PF01541">
    <property type="entry name" value="GIY-YIG"/>
    <property type="match status" value="1"/>
</dbReference>
<comment type="similarity">
    <text evidence="1">Belongs to the UPF0213 family.</text>
</comment>
<dbReference type="Proteomes" id="UP001139462">
    <property type="component" value="Unassembled WGS sequence"/>
</dbReference>
<evidence type="ECO:0000259" key="2">
    <source>
        <dbReference type="PROSITE" id="PS50164"/>
    </source>
</evidence>
<gene>
    <name evidence="3" type="ORF">K8344_14035</name>
</gene>
<dbReference type="InterPro" id="IPR000305">
    <property type="entry name" value="GIY-YIG_endonuc"/>
</dbReference>